<keyword evidence="2" id="KW-1185">Reference proteome</keyword>
<organism evidence="1 2">
    <name type="scientific">Rhipicephalus microplus</name>
    <name type="common">Cattle tick</name>
    <name type="synonym">Boophilus microplus</name>
    <dbReference type="NCBI Taxonomy" id="6941"/>
    <lineage>
        <taxon>Eukaryota</taxon>
        <taxon>Metazoa</taxon>
        <taxon>Ecdysozoa</taxon>
        <taxon>Arthropoda</taxon>
        <taxon>Chelicerata</taxon>
        <taxon>Arachnida</taxon>
        <taxon>Acari</taxon>
        <taxon>Parasitiformes</taxon>
        <taxon>Ixodida</taxon>
        <taxon>Ixodoidea</taxon>
        <taxon>Ixodidae</taxon>
        <taxon>Rhipicephalinae</taxon>
        <taxon>Rhipicephalus</taxon>
        <taxon>Boophilus</taxon>
    </lineage>
</organism>
<dbReference type="AlphaFoldDB" id="A0A9J6ET81"/>
<dbReference type="EMBL" id="JABSTU010000002">
    <property type="protein sequence ID" value="KAH8037423.1"/>
    <property type="molecule type" value="Genomic_DNA"/>
</dbReference>
<dbReference type="Gene3D" id="3.80.10.10">
    <property type="entry name" value="Ribonuclease Inhibitor"/>
    <property type="match status" value="1"/>
</dbReference>
<dbReference type="SUPFAM" id="SSF52047">
    <property type="entry name" value="RNI-like"/>
    <property type="match status" value="1"/>
</dbReference>
<protein>
    <submittedName>
        <fullName evidence="1">Uncharacterized protein</fullName>
    </submittedName>
</protein>
<reference evidence="1" key="1">
    <citation type="journal article" date="2020" name="Cell">
        <title>Large-Scale Comparative Analyses of Tick Genomes Elucidate Their Genetic Diversity and Vector Capacities.</title>
        <authorList>
            <consortium name="Tick Genome and Microbiome Consortium (TIGMIC)"/>
            <person name="Jia N."/>
            <person name="Wang J."/>
            <person name="Shi W."/>
            <person name="Du L."/>
            <person name="Sun Y."/>
            <person name="Zhan W."/>
            <person name="Jiang J.F."/>
            <person name="Wang Q."/>
            <person name="Zhang B."/>
            <person name="Ji P."/>
            <person name="Bell-Sakyi L."/>
            <person name="Cui X.M."/>
            <person name="Yuan T.T."/>
            <person name="Jiang B.G."/>
            <person name="Yang W.F."/>
            <person name="Lam T.T."/>
            <person name="Chang Q.C."/>
            <person name="Ding S.J."/>
            <person name="Wang X.J."/>
            <person name="Zhu J.G."/>
            <person name="Ruan X.D."/>
            <person name="Zhao L."/>
            <person name="Wei J.T."/>
            <person name="Ye R.Z."/>
            <person name="Que T.C."/>
            <person name="Du C.H."/>
            <person name="Zhou Y.H."/>
            <person name="Cheng J.X."/>
            <person name="Dai P.F."/>
            <person name="Guo W.B."/>
            <person name="Han X.H."/>
            <person name="Huang E.J."/>
            <person name="Li L.F."/>
            <person name="Wei W."/>
            <person name="Gao Y.C."/>
            <person name="Liu J.Z."/>
            <person name="Shao H.Z."/>
            <person name="Wang X."/>
            <person name="Wang C.C."/>
            <person name="Yang T.C."/>
            <person name="Huo Q.B."/>
            <person name="Li W."/>
            <person name="Chen H.Y."/>
            <person name="Chen S.E."/>
            <person name="Zhou L.G."/>
            <person name="Ni X.B."/>
            <person name="Tian J.H."/>
            <person name="Sheng Y."/>
            <person name="Liu T."/>
            <person name="Pan Y.S."/>
            <person name="Xia L.Y."/>
            <person name="Li J."/>
            <person name="Zhao F."/>
            <person name="Cao W.C."/>
        </authorList>
    </citation>
    <scope>NUCLEOTIDE SEQUENCE</scope>
    <source>
        <strain evidence="1">Rmic-2018</strain>
    </source>
</reference>
<reference evidence="1" key="2">
    <citation type="submission" date="2021-09" db="EMBL/GenBank/DDBJ databases">
        <authorList>
            <person name="Jia N."/>
            <person name="Wang J."/>
            <person name="Shi W."/>
            <person name="Du L."/>
            <person name="Sun Y."/>
            <person name="Zhan W."/>
            <person name="Jiang J."/>
            <person name="Wang Q."/>
            <person name="Zhang B."/>
            <person name="Ji P."/>
            <person name="Sakyi L.B."/>
            <person name="Cui X."/>
            <person name="Yuan T."/>
            <person name="Jiang B."/>
            <person name="Yang W."/>
            <person name="Lam T.T.-Y."/>
            <person name="Chang Q."/>
            <person name="Ding S."/>
            <person name="Wang X."/>
            <person name="Zhu J."/>
            <person name="Ruan X."/>
            <person name="Zhao L."/>
            <person name="Wei J."/>
            <person name="Que T."/>
            <person name="Du C."/>
            <person name="Cheng J."/>
            <person name="Dai P."/>
            <person name="Han X."/>
            <person name="Huang E."/>
            <person name="Gao Y."/>
            <person name="Liu J."/>
            <person name="Shao H."/>
            <person name="Ye R."/>
            <person name="Li L."/>
            <person name="Wei W."/>
            <person name="Wang X."/>
            <person name="Wang C."/>
            <person name="Huo Q."/>
            <person name="Li W."/>
            <person name="Guo W."/>
            <person name="Chen H."/>
            <person name="Chen S."/>
            <person name="Zhou L."/>
            <person name="Zhou L."/>
            <person name="Ni X."/>
            <person name="Tian J."/>
            <person name="Zhou Y."/>
            <person name="Sheng Y."/>
            <person name="Liu T."/>
            <person name="Pan Y."/>
            <person name="Xia L."/>
            <person name="Li J."/>
            <person name="Zhao F."/>
            <person name="Cao W."/>
        </authorList>
    </citation>
    <scope>NUCLEOTIDE SEQUENCE</scope>
    <source>
        <strain evidence="1">Rmic-2018</strain>
        <tissue evidence="1">Larvae</tissue>
    </source>
</reference>
<sequence>MENPAPRAGSKKRKKQEYSDRIPKHLNIACTKCDGARCQLLQHRRPVNEVLRDIGLEICEDSTREDGIRIAIVEDNGRGYEFDVMQPSEITALNVVQFLLTEHGCITTVEVNLILKHRESVIKALRLNRTVESVLISGTSPWFCQTDVDAFRAVKSMAQLKSLTLDTSRCPPYYAYTRLYGQLLRGATRQLRTLDVAAAEMSPKQAKQLIGALRRSKTVEDLVVGENVFTIGKQGSGSAFAEYLINTDTLRTLRLTSKPDFSNEDALWTLVMALCQARTLVEVKADLDFNMIGFAAKVSLFAQVVAENAILRRLRLPSVKCPCAHSWLNELFLDPRDPDSADKMVPWLGAVRKNTTLRELEIDLGGFGEPECREFFEAVADNDALHMVVIRHLPTDCPVDGICKTIREREIADRVLIKNHHVSPMDVSALPGCPEITGVTVSSRHFGSDFDQLHTVFTTLAGCPHVTSLSVHSWDFDHSLFESLINYMGESKTLEKIEVCVFPYFNEPTDEHILYLDKRLVEAAASIPSLVEVNFTGLWLYSNHYATFAGSVAAERRRLTQVQITLAYHRNPAFANLLAPHELEESAEESAAPTSTSEENPDYRSELATLQVRRLADIGVREAKEEIARSLRRVRMCDINEFMRLTGVVKECVESVEGDRPVGVRITDLNEHCWLHIRSFLKVSDVAGVCPFKA</sequence>
<gene>
    <name evidence="1" type="ORF">HPB51_009978</name>
</gene>
<dbReference type="InterPro" id="IPR032675">
    <property type="entry name" value="LRR_dom_sf"/>
</dbReference>
<name>A0A9J6ET81_RHIMP</name>
<dbReference type="Proteomes" id="UP000821866">
    <property type="component" value="Chromosome 10"/>
</dbReference>
<evidence type="ECO:0000313" key="1">
    <source>
        <dbReference type="EMBL" id="KAH8037423.1"/>
    </source>
</evidence>
<proteinExistence type="predicted"/>
<evidence type="ECO:0000313" key="2">
    <source>
        <dbReference type="Proteomes" id="UP000821866"/>
    </source>
</evidence>
<comment type="caution">
    <text evidence="1">The sequence shown here is derived from an EMBL/GenBank/DDBJ whole genome shotgun (WGS) entry which is preliminary data.</text>
</comment>
<accession>A0A9J6ET81</accession>